<dbReference type="Proteomes" id="UP000239772">
    <property type="component" value="Unassembled WGS sequence"/>
</dbReference>
<dbReference type="InterPro" id="IPR029060">
    <property type="entry name" value="PIN-like_dom_sf"/>
</dbReference>
<dbReference type="SUPFAM" id="SSF88723">
    <property type="entry name" value="PIN domain-like"/>
    <property type="match status" value="1"/>
</dbReference>
<reference evidence="3" key="1">
    <citation type="submission" date="2018-03" db="EMBL/GenBank/DDBJ databases">
        <authorList>
            <person name="Sun L."/>
            <person name="Liu H."/>
            <person name="Chen W."/>
            <person name="Huang K."/>
            <person name="Liu W."/>
            <person name="Gao X."/>
        </authorList>
    </citation>
    <scope>NUCLEOTIDE SEQUENCE [LARGE SCALE GENOMIC DNA]</scope>
    <source>
        <strain evidence="3">SH9</strain>
    </source>
</reference>
<protein>
    <recommendedName>
        <fullName evidence="1">PIN domain-containing protein</fullName>
    </recommendedName>
</protein>
<dbReference type="OrthoDB" id="574461at2"/>
<evidence type="ECO:0000259" key="1">
    <source>
        <dbReference type="Pfam" id="PF01850"/>
    </source>
</evidence>
<comment type="caution">
    <text evidence="2">The sequence shown here is derived from an EMBL/GenBank/DDBJ whole genome shotgun (WGS) entry which is preliminary data.</text>
</comment>
<dbReference type="RefSeq" id="WP_106335624.1">
    <property type="nucleotide sequence ID" value="NZ_PVZS01000004.1"/>
</dbReference>
<gene>
    <name evidence="2" type="ORF">SLNSH_05330</name>
</gene>
<dbReference type="CDD" id="cd09854">
    <property type="entry name" value="PIN_VapC-like"/>
    <property type="match status" value="1"/>
</dbReference>
<evidence type="ECO:0000313" key="2">
    <source>
        <dbReference type="EMBL" id="PSC06217.1"/>
    </source>
</evidence>
<name>A0A2T1HWZ9_9HYPH</name>
<dbReference type="AlphaFoldDB" id="A0A2T1HWZ9"/>
<keyword evidence="3" id="KW-1185">Reference proteome</keyword>
<accession>A0A2T1HWZ9</accession>
<sequence>MLVGPYLDANVFIDLLEGDDVLSGPLQRLFVVLRDRGVPAITSELTLAEVLVKARRNGGAPLHRRYLDLIVFSGRVELLPVSRRLMSSVAEYRELTGAKIPDSVHVVTAIERGCRVFVTRDSRVRLPNSLRMVSSDAPHLLDWIERSLT</sequence>
<dbReference type="Pfam" id="PF01850">
    <property type="entry name" value="PIN"/>
    <property type="match status" value="1"/>
</dbReference>
<proteinExistence type="predicted"/>
<dbReference type="Gene3D" id="3.40.50.1010">
    <property type="entry name" value="5'-nuclease"/>
    <property type="match status" value="1"/>
</dbReference>
<evidence type="ECO:0000313" key="3">
    <source>
        <dbReference type="Proteomes" id="UP000239772"/>
    </source>
</evidence>
<organism evidence="2 3">
    <name type="scientific">Alsobacter soli</name>
    <dbReference type="NCBI Taxonomy" id="2109933"/>
    <lineage>
        <taxon>Bacteria</taxon>
        <taxon>Pseudomonadati</taxon>
        <taxon>Pseudomonadota</taxon>
        <taxon>Alphaproteobacteria</taxon>
        <taxon>Hyphomicrobiales</taxon>
        <taxon>Alsobacteraceae</taxon>
        <taxon>Alsobacter</taxon>
    </lineage>
</organism>
<dbReference type="EMBL" id="PVZS01000004">
    <property type="protein sequence ID" value="PSC06217.1"/>
    <property type="molecule type" value="Genomic_DNA"/>
</dbReference>
<feature type="domain" description="PIN" evidence="1">
    <location>
        <begin position="6"/>
        <end position="124"/>
    </location>
</feature>
<dbReference type="InterPro" id="IPR002716">
    <property type="entry name" value="PIN_dom"/>
</dbReference>